<keyword evidence="4 6" id="KW-0573">Peptidoglycan synthesis</keyword>
<proteinExistence type="predicted"/>
<dbReference type="SUPFAM" id="SSF141523">
    <property type="entry name" value="L,D-transpeptidase catalytic domain-like"/>
    <property type="match status" value="1"/>
</dbReference>
<dbReference type="GO" id="GO:0008360">
    <property type="term" value="P:regulation of cell shape"/>
    <property type="evidence" value="ECO:0007669"/>
    <property type="project" value="UniProtKB-UniRule"/>
</dbReference>
<dbReference type="UniPathway" id="UPA00219"/>
<evidence type="ECO:0000256" key="5">
    <source>
        <dbReference type="ARBA" id="ARBA00023316"/>
    </source>
</evidence>
<dbReference type="InterPro" id="IPR050979">
    <property type="entry name" value="LD-transpeptidase"/>
</dbReference>
<dbReference type="InterPro" id="IPR005490">
    <property type="entry name" value="LD_TPept_cat_dom"/>
</dbReference>
<reference evidence="8 9" key="1">
    <citation type="submission" date="2019-05" db="EMBL/GenBank/DDBJ databases">
        <title>Nakamurella sp. N5BH11, whole genome shotgun sequence.</title>
        <authorList>
            <person name="Tuo L."/>
        </authorList>
    </citation>
    <scope>NUCLEOTIDE SEQUENCE [LARGE SCALE GENOMIC DNA]</scope>
    <source>
        <strain evidence="8 9">N5BH11</strain>
    </source>
</reference>
<dbReference type="PANTHER" id="PTHR30582">
    <property type="entry name" value="L,D-TRANSPEPTIDASE"/>
    <property type="match status" value="1"/>
</dbReference>
<keyword evidence="3 6" id="KW-0133">Cell shape</keyword>
<dbReference type="GO" id="GO:0071555">
    <property type="term" value="P:cell wall organization"/>
    <property type="evidence" value="ECO:0007669"/>
    <property type="project" value="UniProtKB-UniRule"/>
</dbReference>
<dbReference type="Pfam" id="PF03734">
    <property type="entry name" value="YkuD"/>
    <property type="match status" value="1"/>
</dbReference>
<dbReference type="GO" id="GO:0005576">
    <property type="term" value="C:extracellular region"/>
    <property type="evidence" value="ECO:0007669"/>
    <property type="project" value="TreeGrafter"/>
</dbReference>
<dbReference type="Proteomes" id="UP000306985">
    <property type="component" value="Unassembled WGS sequence"/>
</dbReference>
<keyword evidence="2" id="KW-0808">Transferase</keyword>
<organism evidence="8 9">
    <name type="scientific">Nakamurella flava</name>
    <dbReference type="NCBI Taxonomy" id="2576308"/>
    <lineage>
        <taxon>Bacteria</taxon>
        <taxon>Bacillati</taxon>
        <taxon>Actinomycetota</taxon>
        <taxon>Actinomycetes</taxon>
        <taxon>Nakamurellales</taxon>
        <taxon>Nakamurellaceae</taxon>
        <taxon>Nakamurella</taxon>
    </lineage>
</organism>
<feature type="active site" description="Proton donor/acceptor" evidence="6">
    <location>
        <position position="111"/>
    </location>
</feature>
<dbReference type="GO" id="GO:0018104">
    <property type="term" value="P:peptidoglycan-protein cross-linking"/>
    <property type="evidence" value="ECO:0007669"/>
    <property type="project" value="TreeGrafter"/>
</dbReference>
<feature type="active site" description="Nucleophile" evidence="6">
    <location>
        <position position="122"/>
    </location>
</feature>
<dbReference type="CDD" id="cd16913">
    <property type="entry name" value="YkuD_like"/>
    <property type="match status" value="1"/>
</dbReference>
<dbReference type="GO" id="GO:0071972">
    <property type="term" value="F:peptidoglycan L,D-transpeptidase activity"/>
    <property type="evidence" value="ECO:0007669"/>
    <property type="project" value="TreeGrafter"/>
</dbReference>
<evidence type="ECO:0000256" key="2">
    <source>
        <dbReference type="ARBA" id="ARBA00022679"/>
    </source>
</evidence>
<feature type="domain" description="L,D-TPase catalytic" evidence="7">
    <location>
        <begin position="39"/>
        <end position="146"/>
    </location>
</feature>
<sequence length="151" mass="15726">MRFDPATATSSFTVTAPPVNPNQAGAAAVQASNPCPATAQACVDLTNEQAWLQSGGAVTYGPVAVTSGEAGSRTRTGTFAVFWKDKDHKSSLFNDAPMPNSVFFDGDIAFHQGSLSRQSNGCIHLSWDASAAFFDALSTGSTVTVFGTPPY</sequence>
<evidence type="ECO:0000259" key="7">
    <source>
        <dbReference type="PROSITE" id="PS52029"/>
    </source>
</evidence>
<comment type="pathway">
    <text evidence="1 6">Cell wall biogenesis; peptidoglycan biosynthesis.</text>
</comment>
<dbReference type="PANTHER" id="PTHR30582:SF33">
    <property type="entry name" value="EXPORTED PROTEIN"/>
    <property type="match status" value="1"/>
</dbReference>
<accession>A0A4V6CSN3</accession>
<evidence type="ECO:0000256" key="1">
    <source>
        <dbReference type="ARBA" id="ARBA00004752"/>
    </source>
</evidence>
<dbReference type="PROSITE" id="PS52029">
    <property type="entry name" value="LD_TPASE"/>
    <property type="match status" value="1"/>
</dbReference>
<dbReference type="OrthoDB" id="8887048at2"/>
<dbReference type="InterPro" id="IPR038063">
    <property type="entry name" value="Transpep_catalytic_dom"/>
</dbReference>
<evidence type="ECO:0000313" key="8">
    <source>
        <dbReference type="EMBL" id="TKV62215.1"/>
    </source>
</evidence>
<dbReference type="Gene3D" id="2.40.440.10">
    <property type="entry name" value="L,D-transpeptidase catalytic domain-like"/>
    <property type="match status" value="1"/>
</dbReference>
<gene>
    <name evidence="8" type="ORF">FDO65_06955</name>
</gene>
<protein>
    <submittedName>
        <fullName evidence="8">L,D-transpeptidase</fullName>
    </submittedName>
</protein>
<evidence type="ECO:0000256" key="3">
    <source>
        <dbReference type="ARBA" id="ARBA00022960"/>
    </source>
</evidence>
<evidence type="ECO:0000256" key="4">
    <source>
        <dbReference type="ARBA" id="ARBA00022984"/>
    </source>
</evidence>
<dbReference type="EMBL" id="SZZH01000001">
    <property type="protein sequence ID" value="TKV62215.1"/>
    <property type="molecule type" value="Genomic_DNA"/>
</dbReference>
<evidence type="ECO:0000256" key="6">
    <source>
        <dbReference type="PROSITE-ProRule" id="PRU01373"/>
    </source>
</evidence>
<keyword evidence="5 6" id="KW-0961">Cell wall biogenesis/degradation</keyword>
<comment type="caution">
    <text evidence="8">The sequence shown here is derived from an EMBL/GenBank/DDBJ whole genome shotgun (WGS) entry which is preliminary data.</text>
</comment>
<name>A0A4V6CSN3_9ACTN</name>
<keyword evidence="9" id="KW-1185">Reference proteome</keyword>
<evidence type="ECO:0000313" key="9">
    <source>
        <dbReference type="Proteomes" id="UP000306985"/>
    </source>
</evidence>
<dbReference type="GO" id="GO:0016740">
    <property type="term" value="F:transferase activity"/>
    <property type="evidence" value="ECO:0007669"/>
    <property type="project" value="UniProtKB-KW"/>
</dbReference>
<dbReference type="AlphaFoldDB" id="A0A4V6CSN3"/>